<dbReference type="KEGG" id="mri:Mal4_43040"/>
<keyword evidence="1" id="KW-0812">Transmembrane</keyword>
<feature type="transmembrane region" description="Helical" evidence="1">
    <location>
        <begin position="6"/>
        <end position="24"/>
    </location>
</feature>
<organism evidence="2 3">
    <name type="scientific">Maioricimonas rarisocia</name>
    <dbReference type="NCBI Taxonomy" id="2528026"/>
    <lineage>
        <taxon>Bacteria</taxon>
        <taxon>Pseudomonadati</taxon>
        <taxon>Planctomycetota</taxon>
        <taxon>Planctomycetia</taxon>
        <taxon>Planctomycetales</taxon>
        <taxon>Planctomycetaceae</taxon>
        <taxon>Maioricimonas</taxon>
    </lineage>
</organism>
<name>A0A517ZBY6_9PLAN</name>
<accession>A0A517ZBY6</accession>
<dbReference type="EMBL" id="CP036275">
    <property type="protein sequence ID" value="QDU39950.1"/>
    <property type="molecule type" value="Genomic_DNA"/>
</dbReference>
<sequence>MNFVERILFAITCLVVPILWGLLVNRIFDAWRARDGQPGPEETPRQDFQI</sequence>
<dbReference type="RefSeq" id="WP_197443662.1">
    <property type="nucleotide sequence ID" value="NZ_CP036275.1"/>
</dbReference>
<keyword evidence="3" id="KW-1185">Reference proteome</keyword>
<keyword evidence="1" id="KW-1133">Transmembrane helix</keyword>
<reference evidence="2 3" key="1">
    <citation type="submission" date="2019-02" db="EMBL/GenBank/DDBJ databases">
        <title>Deep-cultivation of Planctomycetes and their phenomic and genomic characterization uncovers novel biology.</title>
        <authorList>
            <person name="Wiegand S."/>
            <person name="Jogler M."/>
            <person name="Boedeker C."/>
            <person name="Pinto D."/>
            <person name="Vollmers J."/>
            <person name="Rivas-Marin E."/>
            <person name="Kohn T."/>
            <person name="Peeters S.H."/>
            <person name="Heuer A."/>
            <person name="Rast P."/>
            <person name="Oberbeckmann S."/>
            <person name="Bunk B."/>
            <person name="Jeske O."/>
            <person name="Meyerdierks A."/>
            <person name="Storesund J.E."/>
            <person name="Kallscheuer N."/>
            <person name="Luecker S."/>
            <person name="Lage O.M."/>
            <person name="Pohl T."/>
            <person name="Merkel B.J."/>
            <person name="Hornburger P."/>
            <person name="Mueller R.-W."/>
            <person name="Bruemmer F."/>
            <person name="Labrenz M."/>
            <person name="Spormann A.M."/>
            <person name="Op den Camp H."/>
            <person name="Overmann J."/>
            <person name="Amann R."/>
            <person name="Jetten M.S.M."/>
            <person name="Mascher T."/>
            <person name="Medema M.H."/>
            <person name="Devos D.P."/>
            <person name="Kaster A.-K."/>
            <person name="Ovreas L."/>
            <person name="Rohde M."/>
            <person name="Galperin M.Y."/>
            <person name="Jogler C."/>
        </authorList>
    </citation>
    <scope>NUCLEOTIDE SEQUENCE [LARGE SCALE GENOMIC DNA]</scope>
    <source>
        <strain evidence="2 3">Mal4</strain>
    </source>
</reference>
<dbReference type="AlphaFoldDB" id="A0A517ZBY6"/>
<proteinExistence type="predicted"/>
<evidence type="ECO:0000313" key="3">
    <source>
        <dbReference type="Proteomes" id="UP000320496"/>
    </source>
</evidence>
<evidence type="ECO:0000313" key="2">
    <source>
        <dbReference type="EMBL" id="QDU39950.1"/>
    </source>
</evidence>
<gene>
    <name evidence="2" type="ORF">Mal4_43040</name>
</gene>
<keyword evidence="1" id="KW-0472">Membrane</keyword>
<dbReference type="Proteomes" id="UP000320496">
    <property type="component" value="Chromosome"/>
</dbReference>
<protein>
    <submittedName>
        <fullName evidence="2">Uncharacterized protein</fullName>
    </submittedName>
</protein>
<evidence type="ECO:0000256" key="1">
    <source>
        <dbReference type="SAM" id="Phobius"/>
    </source>
</evidence>